<feature type="domain" description="Thiamine-binding protein" evidence="2">
    <location>
        <begin position="5"/>
        <end position="97"/>
    </location>
</feature>
<reference evidence="4" key="1">
    <citation type="journal article" date="2019" name="Int. J. Syst. Evol. Microbiol.">
        <title>The Global Catalogue of Microorganisms (GCM) 10K type strain sequencing project: providing services to taxonomists for standard genome sequencing and annotation.</title>
        <authorList>
            <consortium name="The Broad Institute Genomics Platform"/>
            <consortium name="The Broad Institute Genome Sequencing Center for Infectious Disease"/>
            <person name="Wu L."/>
            <person name="Ma J."/>
        </authorList>
    </citation>
    <scope>NUCLEOTIDE SEQUENCE [LARGE SCALE GENOMIC DNA]</scope>
    <source>
        <strain evidence="4">CGMCC 1.14993</strain>
    </source>
</reference>
<dbReference type="PANTHER" id="PTHR33777">
    <property type="entry name" value="UPF0045 PROTEIN ECM15"/>
    <property type="match status" value="1"/>
</dbReference>
<dbReference type="InterPro" id="IPR002767">
    <property type="entry name" value="Thiamine_BP"/>
</dbReference>
<dbReference type="Proteomes" id="UP000626244">
    <property type="component" value="Unassembled WGS sequence"/>
</dbReference>
<dbReference type="InterPro" id="IPR029756">
    <property type="entry name" value="MTH1187/YkoF-like"/>
</dbReference>
<evidence type="ECO:0000313" key="3">
    <source>
        <dbReference type="EMBL" id="GGI13177.1"/>
    </source>
</evidence>
<comment type="caution">
    <text evidence="3">The sequence shown here is derived from an EMBL/GenBank/DDBJ whole genome shotgun (WGS) entry which is preliminary data.</text>
</comment>
<gene>
    <name evidence="3" type="ORF">GCM10007380_16610</name>
</gene>
<evidence type="ECO:0000313" key="4">
    <source>
        <dbReference type="Proteomes" id="UP000626244"/>
    </source>
</evidence>
<evidence type="ECO:0000256" key="1">
    <source>
        <dbReference type="ARBA" id="ARBA00010272"/>
    </source>
</evidence>
<dbReference type="Pfam" id="PF01910">
    <property type="entry name" value="Thiamine_BP"/>
    <property type="match status" value="1"/>
</dbReference>
<proteinExistence type="inferred from homology"/>
<dbReference type="EMBL" id="BMHB01000001">
    <property type="protein sequence ID" value="GGI13177.1"/>
    <property type="molecule type" value="Genomic_DNA"/>
</dbReference>
<sequence>MAIIDVSIVPIGTETPSVSAYVANIHKVLEKYNGEVKYQLTPMNTIIEGDLPLLLQVVQEMHEVPFENGISRVATTIRIDDRRDKKSTMEGKLASVQAKLDQN</sequence>
<dbReference type="InterPro" id="IPR051614">
    <property type="entry name" value="UPF0045_domain"/>
</dbReference>
<dbReference type="OrthoDB" id="2147383at2"/>
<comment type="similarity">
    <text evidence="1">Belongs to the UPF0045 family.</text>
</comment>
<dbReference type="SUPFAM" id="SSF89957">
    <property type="entry name" value="MTH1187/YkoF-like"/>
    <property type="match status" value="1"/>
</dbReference>
<dbReference type="NCBIfam" id="TIGR00106">
    <property type="entry name" value="MTH1187 family thiamine-binding protein"/>
    <property type="match status" value="1"/>
</dbReference>
<organism evidence="3 4">
    <name type="scientific">Gottfriedia solisilvae</name>
    <dbReference type="NCBI Taxonomy" id="1516104"/>
    <lineage>
        <taxon>Bacteria</taxon>
        <taxon>Bacillati</taxon>
        <taxon>Bacillota</taxon>
        <taxon>Bacilli</taxon>
        <taxon>Bacillales</taxon>
        <taxon>Bacillaceae</taxon>
        <taxon>Gottfriedia</taxon>
    </lineage>
</organism>
<dbReference type="RefSeq" id="WP_087998059.1">
    <property type="nucleotide sequence ID" value="NZ_BMHB01000001.1"/>
</dbReference>
<dbReference type="GO" id="GO:0005829">
    <property type="term" value="C:cytosol"/>
    <property type="evidence" value="ECO:0007669"/>
    <property type="project" value="TreeGrafter"/>
</dbReference>
<keyword evidence="4" id="KW-1185">Reference proteome</keyword>
<name>A0A8J3EXH6_9BACI</name>
<accession>A0A8J3EXH6</accession>
<dbReference type="AlphaFoldDB" id="A0A8J3EXH6"/>
<protein>
    <recommendedName>
        <fullName evidence="2">Thiamine-binding protein domain-containing protein</fullName>
    </recommendedName>
</protein>
<dbReference type="Gene3D" id="3.30.70.930">
    <property type="match status" value="1"/>
</dbReference>
<evidence type="ECO:0000259" key="2">
    <source>
        <dbReference type="Pfam" id="PF01910"/>
    </source>
</evidence>
<dbReference type="PANTHER" id="PTHR33777:SF1">
    <property type="entry name" value="UPF0045 PROTEIN ECM15"/>
    <property type="match status" value="1"/>
</dbReference>